<gene>
    <name evidence="2" type="ORF">SAMN04488036_106112</name>
</gene>
<protein>
    <submittedName>
        <fullName evidence="2">2Fe-2S iron-sulfur cluster binding domain-containing protein</fullName>
    </submittedName>
</protein>
<sequence>MKPGLRFKSVVPEGPRVAVTFDGEALMLPEGANLATALMAAGIGSFRQTPFQGVARAPFCMMGVCFDCLLEIDGVAQQSCLIEVRAGMDIRPARQQREGPYESL</sequence>
<evidence type="ECO:0000313" key="2">
    <source>
        <dbReference type="EMBL" id="SFL18364.1"/>
    </source>
</evidence>
<reference evidence="3" key="1">
    <citation type="submission" date="2016-10" db="EMBL/GenBank/DDBJ databases">
        <authorList>
            <person name="Varghese N."/>
            <person name="Submissions S."/>
        </authorList>
    </citation>
    <scope>NUCLEOTIDE SEQUENCE [LARGE SCALE GENOMIC DNA]</scope>
    <source>
        <strain evidence="3">DSM 28453</strain>
    </source>
</reference>
<keyword evidence="3" id="KW-1185">Reference proteome</keyword>
<evidence type="ECO:0000313" key="3">
    <source>
        <dbReference type="Proteomes" id="UP000198851"/>
    </source>
</evidence>
<name>A0A1I4FKB6_9RHOB</name>
<organism evidence="2 3">
    <name type="scientific">Shimia haliotis</name>
    <dbReference type="NCBI Taxonomy" id="1280847"/>
    <lineage>
        <taxon>Bacteria</taxon>
        <taxon>Pseudomonadati</taxon>
        <taxon>Pseudomonadota</taxon>
        <taxon>Alphaproteobacteria</taxon>
        <taxon>Rhodobacterales</taxon>
        <taxon>Roseobacteraceae</taxon>
    </lineage>
</organism>
<dbReference type="SUPFAM" id="SSF54292">
    <property type="entry name" value="2Fe-2S ferredoxin-like"/>
    <property type="match status" value="1"/>
</dbReference>
<dbReference type="GO" id="GO:0016491">
    <property type="term" value="F:oxidoreductase activity"/>
    <property type="evidence" value="ECO:0007669"/>
    <property type="project" value="UniProtKB-KW"/>
</dbReference>
<dbReference type="Proteomes" id="UP000198851">
    <property type="component" value="Unassembled WGS sequence"/>
</dbReference>
<keyword evidence="1" id="KW-0560">Oxidoreductase</keyword>
<dbReference type="EMBL" id="FOSZ01000006">
    <property type="protein sequence ID" value="SFL18364.1"/>
    <property type="molecule type" value="Genomic_DNA"/>
</dbReference>
<proteinExistence type="predicted"/>
<accession>A0A1I4FKB6</accession>
<dbReference type="InterPro" id="IPR042204">
    <property type="entry name" value="2Fe-2S-bd_N"/>
</dbReference>
<dbReference type="RefSeq" id="WP_244503633.1">
    <property type="nucleotide sequence ID" value="NZ_FOSZ01000006.1"/>
</dbReference>
<dbReference type="AlphaFoldDB" id="A0A1I4FKB6"/>
<dbReference type="InterPro" id="IPR036010">
    <property type="entry name" value="2Fe-2S_ferredoxin-like_sf"/>
</dbReference>
<dbReference type="Gene3D" id="3.10.20.440">
    <property type="entry name" value="2Fe-2S iron-sulphur cluster binding domain, sarcosine oxidase, alpha subunit, N-terminal domain"/>
    <property type="match status" value="1"/>
</dbReference>
<dbReference type="Pfam" id="PF13510">
    <property type="entry name" value="Fer2_4"/>
    <property type="match status" value="1"/>
</dbReference>
<dbReference type="GO" id="GO:0051536">
    <property type="term" value="F:iron-sulfur cluster binding"/>
    <property type="evidence" value="ECO:0007669"/>
    <property type="project" value="InterPro"/>
</dbReference>
<evidence type="ECO:0000256" key="1">
    <source>
        <dbReference type="ARBA" id="ARBA00023002"/>
    </source>
</evidence>
<dbReference type="STRING" id="1280847.SAMN04488036_106112"/>